<evidence type="ECO:0000256" key="1">
    <source>
        <dbReference type="ARBA" id="ARBA00022723"/>
    </source>
</evidence>
<dbReference type="PANTHER" id="PTHR23164">
    <property type="entry name" value="EARLY ENDOSOME ANTIGEN 1"/>
    <property type="match status" value="1"/>
</dbReference>
<evidence type="ECO:0000259" key="5">
    <source>
        <dbReference type="PROSITE" id="PS50178"/>
    </source>
</evidence>
<dbReference type="Gene3D" id="3.30.40.10">
    <property type="entry name" value="Zinc/RING finger domain, C3HC4 (zinc finger)"/>
    <property type="match status" value="1"/>
</dbReference>
<keyword evidence="3" id="KW-0862">Zinc</keyword>
<reference evidence="6" key="1">
    <citation type="submission" date="2023-06" db="EMBL/GenBank/DDBJ databases">
        <authorList>
            <consortium name="Lawrence Berkeley National Laboratory"/>
            <person name="Ahrendt S."/>
            <person name="Sahu N."/>
            <person name="Indic B."/>
            <person name="Wong-Bajracharya J."/>
            <person name="Merenyi Z."/>
            <person name="Ke H.-M."/>
            <person name="Monk M."/>
            <person name="Kocsube S."/>
            <person name="Drula E."/>
            <person name="Lipzen A."/>
            <person name="Balint B."/>
            <person name="Henrissat B."/>
            <person name="Andreopoulos B."/>
            <person name="Martin F.M."/>
            <person name="Harder C.B."/>
            <person name="Rigling D."/>
            <person name="Ford K.L."/>
            <person name="Foster G.D."/>
            <person name="Pangilinan J."/>
            <person name="Papanicolaou A."/>
            <person name="Barry K."/>
            <person name="LaButti K."/>
            <person name="Viragh M."/>
            <person name="Koriabine M."/>
            <person name="Yan M."/>
            <person name="Riley R."/>
            <person name="Champramary S."/>
            <person name="Plett K.L."/>
            <person name="Tsai I.J."/>
            <person name="Slot J."/>
            <person name="Sipos G."/>
            <person name="Plett J."/>
            <person name="Nagy L.G."/>
            <person name="Grigoriev I.V."/>
        </authorList>
    </citation>
    <scope>NUCLEOTIDE SEQUENCE</scope>
    <source>
        <strain evidence="6">HWK02</strain>
    </source>
</reference>
<gene>
    <name evidence="6" type="ORF">EDD18DRAFT_1123169</name>
</gene>
<dbReference type="InterPro" id="IPR000306">
    <property type="entry name" value="Znf_FYVE"/>
</dbReference>
<dbReference type="InterPro" id="IPR013083">
    <property type="entry name" value="Znf_RING/FYVE/PHD"/>
</dbReference>
<dbReference type="InterPro" id="IPR017455">
    <property type="entry name" value="Znf_FYVE-rel"/>
</dbReference>
<evidence type="ECO:0000256" key="4">
    <source>
        <dbReference type="PROSITE-ProRule" id="PRU00091"/>
    </source>
</evidence>
<dbReference type="GO" id="GO:0008270">
    <property type="term" value="F:zinc ion binding"/>
    <property type="evidence" value="ECO:0007669"/>
    <property type="project" value="UniProtKB-KW"/>
</dbReference>
<evidence type="ECO:0000313" key="7">
    <source>
        <dbReference type="Proteomes" id="UP001175228"/>
    </source>
</evidence>
<name>A0AA39QQ27_9AGAR</name>
<evidence type="ECO:0000256" key="3">
    <source>
        <dbReference type="ARBA" id="ARBA00022833"/>
    </source>
</evidence>
<sequence length="316" mass="34712">MSALAAALATFSVPAPSTIVDSVPDDDHLIIPMPVAGPSRPTLPETPIEIPTVSPDLRANEHLAVLLPRSLWKPDSAASCCDNFFCRERFSVFERRHHCRKCGGVFCSQCTPRTTPLLDVSRLPFLHPPRNIPIAAFQSQESKIYDARVCDDCFDQIYGCPRTPDLVHSPTLSCSTSSLATPPPSVIGVECSLRSSPSLISLTGSSCSSGSMRRLKVSLAEEPSYGALDAYPLKRSSVLCKATGGGRWEPKQEMPLAGARLPGGKAGYEIRLEKEAEKERRRRENPVIKDGDFQYRFPRDPELVDLQVRQICLSTF</sequence>
<dbReference type="SUPFAM" id="SSF57903">
    <property type="entry name" value="FYVE/PHD zinc finger"/>
    <property type="match status" value="1"/>
</dbReference>
<dbReference type="Proteomes" id="UP001175228">
    <property type="component" value="Unassembled WGS sequence"/>
</dbReference>
<dbReference type="InterPro" id="IPR011011">
    <property type="entry name" value="Znf_FYVE_PHD"/>
</dbReference>
<dbReference type="PROSITE" id="PS50178">
    <property type="entry name" value="ZF_FYVE"/>
    <property type="match status" value="1"/>
</dbReference>
<keyword evidence="7" id="KW-1185">Reference proteome</keyword>
<keyword evidence="1" id="KW-0479">Metal-binding</keyword>
<dbReference type="SMART" id="SM00064">
    <property type="entry name" value="FYVE"/>
    <property type="match status" value="1"/>
</dbReference>
<evidence type="ECO:0000256" key="2">
    <source>
        <dbReference type="ARBA" id="ARBA00022771"/>
    </source>
</evidence>
<feature type="domain" description="FYVE-type" evidence="5">
    <location>
        <begin position="86"/>
        <end position="158"/>
    </location>
</feature>
<dbReference type="Pfam" id="PF01363">
    <property type="entry name" value="FYVE"/>
    <property type="match status" value="1"/>
</dbReference>
<protein>
    <submittedName>
        <fullName evidence="6">FYVE zinc finger-domain-containing protein</fullName>
    </submittedName>
</protein>
<dbReference type="AlphaFoldDB" id="A0AA39QQ27"/>
<organism evidence="6 7">
    <name type="scientific">Armillaria luteobubalina</name>
    <dbReference type="NCBI Taxonomy" id="153913"/>
    <lineage>
        <taxon>Eukaryota</taxon>
        <taxon>Fungi</taxon>
        <taxon>Dikarya</taxon>
        <taxon>Basidiomycota</taxon>
        <taxon>Agaricomycotina</taxon>
        <taxon>Agaricomycetes</taxon>
        <taxon>Agaricomycetidae</taxon>
        <taxon>Agaricales</taxon>
        <taxon>Marasmiineae</taxon>
        <taxon>Physalacriaceae</taxon>
        <taxon>Armillaria</taxon>
    </lineage>
</organism>
<accession>A0AA39QQ27</accession>
<dbReference type="PANTHER" id="PTHR23164:SF30">
    <property type="entry name" value="EARLY ENDOSOME ANTIGEN 1"/>
    <property type="match status" value="1"/>
</dbReference>
<keyword evidence="2 4" id="KW-0863">Zinc-finger</keyword>
<evidence type="ECO:0000313" key="6">
    <source>
        <dbReference type="EMBL" id="KAK0506394.1"/>
    </source>
</evidence>
<dbReference type="EMBL" id="JAUEPU010000001">
    <property type="protein sequence ID" value="KAK0506394.1"/>
    <property type="molecule type" value="Genomic_DNA"/>
</dbReference>
<proteinExistence type="predicted"/>
<comment type="caution">
    <text evidence="6">The sequence shown here is derived from an EMBL/GenBank/DDBJ whole genome shotgun (WGS) entry which is preliminary data.</text>
</comment>